<sequence>MTIVRRREYPRPPRLDRVQPSYTTRDIYRYPRPEKFRNIKDVQTWADSLYKKLIESATGATGQTGPQGPQGPQGIPGTSPEIDTKKFMEDFQKWADDLYKALSDEAIARIRDFAYEIGLTTLNGLADTDLDDPGADRIVFWDDSASLYKFLVPNTGLTITGTNLDTIDWTNASSNFKTTGGLQSRGPLCDVRTYADFATAISTIGATETTLLIPTQQAVTDDVTVPATMELLFTRGGSLNISNTKTVTINGQVRAGLFQVFEGAGTVAFGTNSVSMVFPQWWGAVVNGTTDDTAAIELANATGKPVCFTKGNWGIKDLDLTTPPIFMDGAELTVLSGVSAYGVKFSGNATYKGPVQGTVYLDMSGSGTDDIVGVQVAGRFWRIPRIMVIGSGKANGQVGVALQDPVAAPALALTHNVFESILVMSCESGFQVYLDTTTDPGNNNWAINNRINHGYIQSCTYGMHVKAVGENAHPTITADTIAFVDSNPDTITDSGSGFVTAGFVNGQEILVSNAAQSGNNKTFTIANVAAGTLTLDAGDSVTAESAGATITIEGNNICYGSRQNEWNLYIESCDVGLFLDGTGATGDLFVSYSDVYNVVFDLHGVTDYIKVEGSASGNCIPYATFFNKSNSTDLLLYGPETGYHWIASDDITQVDLSRIRQIRAWGEERFEYTVSGASQTFTPDATRARFFRVDVTTNDNFAIAKAINWQSDEEIVFDIYNHSGGVMGTISWSAGYKWASTWANPASTKHRIVKFRWDNEDQVWREISCSVADMSN</sequence>
<feature type="region of interest" description="Disordered" evidence="1">
    <location>
        <begin position="59"/>
        <end position="81"/>
    </location>
</feature>
<reference evidence="2" key="1">
    <citation type="submission" date="2020-03" db="EMBL/GenBank/DDBJ databases">
        <title>The deep terrestrial virosphere.</title>
        <authorList>
            <person name="Holmfeldt K."/>
            <person name="Nilsson E."/>
            <person name="Simone D."/>
            <person name="Lopez-Fernandez M."/>
            <person name="Wu X."/>
            <person name="de Brujin I."/>
            <person name="Lundin D."/>
            <person name="Andersson A."/>
            <person name="Bertilsson S."/>
            <person name="Dopson M."/>
        </authorList>
    </citation>
    <scope>NUCLEOTIDE SEQUENCE</scope>
    <source>
        <strain evidence="2">MM415B01181</strain>
    </source>
</reference>
<name>A0A6M3ISQ8_9ZZZZ</name>
<dbReference type="EMBL" id="MT141397">
    <property type="protein sequence ID" value="QJA60137.1"/>
    <property type="molecule type" value="Genomic_DNA"/>
</dbReference>
<feature type="compositionally biased region" description="Low complexity" evidence="1">
    <location>
        <begin position="59"/>
        <end position="78"/>
    </location>
</feature>
<gene>
    <name evidence="2" type="ORF">MM415B01181_0010</name>
</gene>
<evidence type="ECO:0000313" key="2">
    <source>
        <dbReference type="EMBL" id="QJA60137.1"/>
    </source>
</evidence>
<organism evidence="2">
    <name type="scientific">viral metagenome</name>
    <dbReference type="NCBI Taxonomy" id="1070528"/>
    <lineage>
        <taxon>unclassified sequences</taxon>
        <taxon>metagenomes</taxon>
        <taxon>organismal metagenomes</taxon>
    </lineage>
</organism>
<proteinExistence type="predicted"/>
<protein>
    <submittedName>
        <fullName evidence="2">Uncharacterized protein</fullName>
    </submittedName>
</protein>
<accession>A0A6M3ISQ8</accession>
<evidence type="ECO:0000256" key="1">
    <source>
        <dbReference type="SAM" id="MobiDB-lite"/>
    </source>
</evidence>
<dbReference type="AlphaFoldDB" id="A0A6M3ISQ8"/>